<evidence type="ECO:0000256" key="1">
    <source>
        <dbReference type="ARBA" id="ARBA00011073"/>
    </source>
</evidence>
<dbReference type="SUPFAM" id="SSF52743">
    <property type="entry name" value="Subtilisin-like"/>
    <property type="match status" value="1"/>
</dbReference>
<dbReference type="CDD" id="cd07477">
    <property type="entry name" value="Peptidases_S8_Subtilisin_subset"/>
    <property type="match status" value="1"/>
</dbReference>
<dbReference type="NCBIfam" id="NF041770">
    <property type="entry name" value="CFI_box_CTERM"/>
    <property type="match status" value="1"/>
</dbReference>
<gene>
    <name evidence="10" type="ORF">ACFO5R_13005</name>
</gene>
<dbReference type="RefSeq" id="WP_250140471.1">
    <property type="nucleotide sequence ID" value="NZ_JALIQP010000002.1"/>
</dbReference>
<dbReference type="SUPFAM" id="SSF49265">
    <property type="entry name" value="Fibronectin type III"/>
    <property type="match status" value="1"/>
</dbReference>
<organism evidence="10 11">
    <name type="scientific">Halosolutus amylolyticus</name>
    <dbReference type="NCBI Taxonomy" id="2932267"/>
    <lineage>
        <taxon>Archaea</taxon>
        <taxon>Methanobacteriati</taxon>
        <taxon>Methanobacteriota</taxon>
        <taxon>Stenosarchaea group</taxon>
        <taxon>Halobacteria</taxon>
        <taxon>Halobacteriales</taxon>
        <taxon>Natrialbaceae</taxon>
        <taxon>Halosolutus</taxon>
    </lineage>
</organism>
<keyword evidence="5 6" id="KW-0720">Serine protease</keyword>
<name>A0ABD5PQF1_9EURY</name>
<feature type="active site" description="Charge relay system" evidence="6">
    <location>
        <position position="319"/>
    </location>
</feature>
<reference evidence="10 11" key="1">
    <citation type="journal article" date="2019" name="Int. J. Syst. Evol. Microbiol.">
        <title>The Global Catalogue of Microorganisms (GCM) 10K type strain sequencing project: providing services to taxonomists for standard genome sequencing and annotation.</title>
        <authorList>
            <consortium name="The Broad Institute Genomics Platform"/>
            <consortium name="The Broad Institute Genome Sequencing Center for Infectious Disease"/>
            <person name="Wu L."/>
            <person name="Ma J."/>
        </authorList>
    </citation>
    <scope>NUCLEOTIDE SEQUENCE [LARGE SCALE GENOMIC DNA]</scope>
    <source>
        <strain evidence="10 11">WLHS5</strain>
    </source>
</reference>
<dbReference type="InterPro" id="IPR049886">
    <property type="entry name" value="CFI_box_CTERM_dom"/>
</dbReference>
<dbReference type="CDD" id="cd00063">
    <property type="entry name" value="FN3"/>
    <property type="match status" value="1"/>
</dbReference>
<proteinExistence type="inferred from homology"/>
<dbReference type="PROSITE" id="PS00138">
    <property type="entry name" value="SUBTILASE_SER"/>
    <property type="match status" value="1"/>
</dbReference>
<evidence type="ECO:0000256" key="7">
    <source>
        <dbReference type="RuleBase" id="RU003355"/>
    </source>
</evidence>
<dbReference type="GO" id="GO:0046872">
    <property type="term" value="F:metal ion binding"/>
    <property type="evidence" value="ECO:0007669"/>
    <property type="project" value="UniProtKB-KW"/>
</dbReference>
<protein>
    <submittedName>
        <fullName evidence="10">S8 family peptidase</fullName>
    </submittedName>
</protein>
<dbReference type="PROSITE" id="PS51892">
    <property type="entry name" value="SUBTILASE"/>
    <property type="match status" value="1"/>
</dbReference>
<evidence type="ECO:0000313" key="11">
    <source>
        <dbReference type="Proteomes" id="UP001595898"/>
    </source>
</evidence>
<evidence type="ECO:0000259" key="9">
    <source>
        <dbReference type="PROSITE" id="PS50853"/>
    </source>
</evidence>
<evidence type="ECO:0000256" key="5">
    <source>
        <dbReference type="ARBA" id="ARBA00022825"/>
    </source>
</evidence>
<evidence type="ECO:0000313" key="10">
    <source>
        <dbReference type="EMBL" id="MFC4542841.1"/>
    </source>
</evidence>
<dbReference type="Pfam" id="PF00082">
    <property type="entry name" value="Peptidase_S8"/>
    <property type="match status" value="1"/>
</dbReference>
<dbReference type="PANTHER" id="PTHR43806:SF11">
    <property type="entry name" value="CEREVISIN-RELATED"/>
    <property type="match status" value="1"/>
</dbReference>
<dbReference type="EMBL" id="JBHSFA010000007">
    <property type="protein sequence ID" value="MFC4542841.1"/>
    <property type="molecule type" value="Genomic_DNA"/>
</dbReference>
<dbReference type="Proteomes" id="UP001595898">
    <property type="component" value="Unassembled WGS sequence"/>
</dbReference>
<dbReference type="Gene3D" id="3.30.70.80">
    <property type="entry name" value="Peptidase S8 propeptide/proteinase inhibitor I9"/>
    <property type="match status" value="1"/>
</dbReference>
<keyword evidence="8" id="KW-0472">Membrane</keyword>
<dbReference type="InterPro" id="IPR036852">
    <property type="entry name" value="Peptidase_S8/S53_dom_sf"/>
</dbReference>
<dbReference type="InterPro" id="IPR050131">
    <property type="entry name" value="Peptidase_S8_subtilisin-like"/>
</dbReference>
<dbReference type="InterPro" id="IPR000209">
    <property type="entry name" value="Peptidase_S8/S53_dom"/>
</dbReference>
<dbReference type="AlphaFoldDB" id="A0ABD5PQF1"/>
<keyword evidence="3" id="KW-0479">Metal-binding</keyword>
<dbReference type="PROSITE" id="PS50853">
    <property type="entry name" value="FN3"/>
    <property type="match status" value="1"/>
</dbReference>
<accession>A0ABD5PQF1</accession>
<dbReference type="InterPro" id="IPR006311">
    <property type="entry name" value="TAT_signal"/>
</dbReference>
<dbReference type="PROSITE" id="PS00136">
    <property type="entry name" value="SUBTILASE_ASP"/>
    <property type="match status" value="1"/>
</dbReference>
<comment type="similarity">
    <text evidence="1 6 7">Belongs to the peptidase S8 family.</text>
</comment>
<keyword evidence="4 6" id="KW-0378">Hydrolase</keyword>
<dbReference type="InterPro" id="IPR034202">
    <property type="entry name" value="Subtilisin_Carlsberg-like"/>
</dbReference>
<dbReference type="InterPro" id="IPR003961">
    <property type="entry name" value="FN3_dom"/>
</dbReference>
<dbReference type="Gene3D" id="3.40.50.200">
    <property type="entry name" value="Peptidase S8/S53 domain"/>
    <property type="match status" value="1"/>
</dbReference>
<keyword evidence="11" id="KW-1185">Reference proteome</keyword>
<feature type="transmembrane region" description="Helical" evidence="8">
    <location>
        <begin position="565"/>
        <end position="589"/>
    </location>
</feature>
<sequence>MTDKHVTRRRLLRNTAAGVTATGMAGTAVAQESPGRKIVGLTADAPFGLARKAASEVTHELDFDRVGKVVSGRFPAEAIEGLEKNPNVRYVEDEGTMQALAQTLPWGIDRVDADVLHANGETGNGADIAIIDTGIDADHPDLQANLGTGEDFTGTGSWDDDNGHGTHCAGIADAVDNSEGVVGVSTEATLHAVKVLDSQGSGTYSDIAAGIEWVADQGYDVASLSLGGSSGSSALRDAVQYAQSNGVLLVAAAGNSGPCSDCVGYPAAYSEVMAVSSTNSSDGLSSFSSTGPEIEIAAPGSDIYSTYNDGGYNTLSGTSMACPHVSGAAGQLMANGYTNSEARQTMKDTAEDLGLASNEQGAGLLDAEAAVTGGGSDPVLTVYTDSATGVGETAATLNGTLNDLGGASSADVYFEWGEAGSGLPNTTSTQTLTSTGSFSDDISGLSSGTEYEFRAVASGSDGSSDTGATQSFTTDSGDGGCFITTATAGEGHTLNSLRRFRDESMSATPVGRGLVGLYYRISPPIAETLERNPESLTARTTRSIVDRCASLSDRQDETDSPAESAFLGVVLTMLYVVGILIGAGGHAGIRTRELLDSS</sequence>
<dbReference type="InterPro" id="IPR015500">
    <property type="entry name" value="Peptidase_S8_subtilisin-rel"/>
</dbReference>
<dbReference type="PRINTS" id="PR00723">
    <property type="entry name" value="SUBTILISIN"/>
</dbReference>
<dbReference type="GO" id="GO:0006508">
    <property type="term" value="P:proteolysis"/>
    <property type="evidence" value="ECO:0007669"/>
    <property type="project" value="UniProtKB-KW"/>
</dbReference>
<comment type="caution">
    <text evidence="10">The sequence shown here is derived from an EMBL/GenBank/DDBJ whole genome shotgun (WGS) entry which is preliminary data.</text>
</comment>
<evidence type="ECO:0000256" key="4">
    <source>
        <dbReference type="ARBA" id="ARBA00022801"/>
    </source>
</evidence>
<dbReference type="PROSITE" id="PS51318">
    <property type="entry name" value="TAT"/>
    <property type="match status" value="1"/>
</dbReference>
<feature type="active site" description="Charge relay system" evidence="6">
    <location>
        <position position="164"/>
    </location>
</feature>
<dbReference type="GO" id="GO:0004252">
    <property type="term" value="F:serine-type endopeptidase activity"/>
    <property type="evidence" value="ECO:0007669"/>
    <property type="project" value="UniProtKB-UniRule"/>
</dbReference>
<dbReference type="InterPro" id="IPR036116">
    <property type="entry name" value="FN3_sf"/>
</dbReference>
<evidence type="ECO:0000256" key="6">
    <source>
        <dbReference type="PROSITE-ProRule" id="PRU01240"/>
    </source>
</evidence>
<keyword evidence="2 6" id="KW-0645">Protease</keyword>
<dbReference type="InterPro" id="IPR023827">
    <property type="entry name" value="Peptidase_S8_Asp-AS"/>
</dbReference>
<feature type="domain" description="Fibronectin type-III" evidence="9">
    <location>
        <begin position="378"/>
        <end position="477"/>
    </location>
</feature>
<evidence type="ECO:0000256" key="3">
    <source>
        <dbReference type="ARBA" id="ARBA00022723"/>
    </source>
</evidence>
<dbReference type="InterPro" id="IPR037045">
    <property type="entry name" value="S8pro/Inhibitor_I9_sf"/>
</dbReference>
<keyword evidence="8" id="KW-0812">Transmembrane</keyword>
<evidence type="ECO:0000256" key="2">
    <source>
        <dbReference type="ARBA" id="ARBA00022670"/>
    </source>
</evidence>
<dbReference type="PANTHER" id="PTHR43806">
    <property type="entry name" value="PEPTIDASE S8"/>
    <property type="match status" value="1"/>
</dbReference>
<evidence type="ECO:0000256" key="8">
    <source>
        <dbReference type="SAM" id="Phobius"/>
    </source>
</evidence>
<keyword evidence="8" id="KW-1133">Transmembrane helix</keyword>
<feature type="active site" description="Charge relay system" evidence="6">
    <location>
        <position position="132"/>
    </location>
</feature>
<dbReference type="InterPro" id="IPR023828">
    <property type="entry name" value="Peptidase_S8_Ser-AS"/>
</dbReference>